<dbReference type="Pfam" id="PF01547">
    <property type="entry name" value="SBP_bac_1"/>
    <property type="match status" value="1"/>
</dbReference>
<dbReference type="SUPFAM" id="SSF53822">
    <property type="entry name" value="Periplasmic binding protein-like I"/>
    <property type="match status" value="1"/>
</dbReference>
<dbReference type="Pfam" id="PF00356">
    <property type="entry name" value="LacI"/>
    <property type="match status" value="1"/>
</dbReference>
<keyword evidence="1" id="KW-0805">Transcription regulation</keyword>
<feature type="domain" description="HTH lacI-type" evidence="4">
    <location>
        <begin position="14"/>
        <end position="68"/>
    </location>
</feature>
<comment type="caution">
    <text evidence="6">The sequence shown here is derived from an EMBL/GenBank/DDBJ whole genome shotgun (WGS) entry which is preliminary data.</text>
</comment>
<evidence type="ECO:0000313" key="7">
    <source>
        <dbReference type="Proteomes" id="UP000247673"/>
    </source>
</evidence>
<dbReference type="GO" id="GO:0003700">
    <property type="term" value="F:DNA-binding transcription factor activity"/>
    <property type="evidence" value="ECO:0007669"/>
    <property type="project" value="TreeGrafter"/>
</dbReference>
<evidence type="ECO:0000256" key="1">
    <source>
        <dbReference type="ARBA" id="ARBA00023015"/>
    </source>
</evidence>
<dbReference type="InterPro" id="IPR010982">
    <property type="entry name" value="Lambda_DNA-bd_dom_sf"/>
</dbReference>
<feature type="domain" description="HTH cro/C1-type" evidence="5">
    <location>
        <begin position="15"/>
        <end position="58"/>
    </location>
</feature>
<evidence type="ECO:0000259" key="4">
    <source>
        <dbReference type="PROSITE" id="PS50932"/>
    </source>
</evidence>
<sequence length="734" mass="84298">MIAEKFNGVYNLMATIKDIAKLAGVSHGTVSNVLNDRGNVSVKKIKLVEQAIQRLGYQINLSAKNLKEGTTKSISVILPNITSEQYSNLYDGLFNQANRLGYELSLYLTYDSKDLELQLIQKVAVKRDYAVIAVSSLFDASEYYQKIKLPKEKIIFVYRKPLSALQFISLDYEKAGQDIANELINESYHRIGLFSNSEHHTHSQSFKKGLQSQFKKHNYSVLLNNIASKPSNGTYNLAFSFFADEQTKYDAIITMDMERAHFVRNANYFGSQQDCPPIYTLTNNSFYYEDNIYQYHMNYGILSEQIMKLVEGETVTNIDNKGFSLLPDSNSANKTKHNETINFLILPSPSTQAVKKLLPHFKKMYGINVNLIIKPFDEIYHILNQLNQHQEIDIIRIDMAGLPWFAPSVFKPLSKLAIDFDHLLAKYPLELIERFSYVNNIAYAIPFDPSVQMLFYRKDLFNDPLSKRAYFERYRQQLNVPKNFTEFDQIAQFFSRQHNPESQVEFGSCITLGNYELIASEFLVRYYAQGGKLINGNKLGLNKTIALNTLNQLQSFIKVARNIQSPWWQESVNLFEQGQLAMLIVYMNLFSYINHRNILPLVGYAKVPGRKSLFGGGSLGMSKYSQKDKQVKIFFDWLYSNEISEQIALLGGATAQKSIFQNHRIIKSYPWLPVVQQQYTNGIRENSMTGNAINLRLIENIIGKYLTQWITNQYSSMQIIGLINVEIEKTMANK</sequence>
<evidence type="ECO:0000256" key="3">
    <source>
        <dbReference type="ARBA" id="ARBA00023163"/>
    </source>
</evidence>
<name>A0A2V4DTL1_9GAMM</name>
<keyword evidence="7" id="KW-1185">Reference proteome</keyword>
<dbReference type="AlphaFoldDB" id="A0A2V4DTL1"/>
<dbReference type="InterPro" id="IPR028082">
    <property type="entry name" value="Peripla_BP_I"/>
</dbReference>
<dbReference type="PANTHER" id="PTHR30146">
    <property type="entry name" value="LACI-RELATED TRANSCRIPTIONAL REPRESSOR"/>
    <property type="match status" value="1"/>
</dbReference>
<dbReference type="Gene3D" id="1.10.260.40">
    <property type="entry name" value="lambda repressor-like DNA-binding domains"/>
    <property type="match status" value="1"/>
</dbReference>
<reference evidence="6 7" key="1">
    <citation type="submission" date="2018-05" db="EMBL/GenBank/DDBJ databases">
        <title>Reference genomes for bee gut microbiota database.</title>
        <authorList>
            <person name="Ellegaard K.M."/>
        </authorList>
    </citation>
    <scope>NUCLEOTIDE SEQUENCE [LARGE SCALE GENOMIC DNA]</scope>
    <source>
        <strain evidence="6 7">ESL0172</strain>
    </source>
</reference>
<evidence type="ECO:0000259" key="5">
    <source>
        <dbReference type="PROSITE" id="PS50943"/>
    </source>
</evidence>
<dbReference type="PROSITE" id="PS50932">
    <property type="entry name" value="HTH_LACI_2"/>
    <property type="match status" value="1"/>
</dbReference>
<dbReference type="SMART" id="SM00354">
    <property type="entry name" value="HTH_LACI"/>
    <property type="match status" value="1"/>
</dbReference>
<keyword evidence="2" id="KW-0238">DNA-binding</keyword>
<dbReference type="SUPFAM" id="SSF47413">
    <property type="entry name" value="lambda repressor-like DNA-binding domains"/>
    <property type="match status" value="1"/>
</dbReference>
<evidence type="ECO:0000313" key="6">
    <source>
        <dbReference type="EMBL" id="PXY90369.1"/>
    </source>
</evidence>
<dbReference type="InterPro" id="IPR000843">
    <property type="entry name" value="HTH_LacI"/>
</dbReference>
<dbReference type="PROSITE" id="PS00356">
    <property type="entry name" value="HTH_LACI_1"/>
    <property type="match status" value="1"/>
</dbReference>
<dbReference type="InterPro" id="IPR001387">
    <property type="entry name" value="Cro/C1-type_HTH"/>
</dbReference>
<dbReference type="CDD" id="cd01392">
    <property type="entry name" value="HTH_LacI"/>
    <property type="match status" value="1"/>
</dbReference>
<dbReference type="PROSITE" id="PS50943">
    <property type="entry name" value="HTH_CROC1"/>
    <property type="match status" value="1"/>
</dbReference>
<dbReference type="EMBL" id="QGLO01000006">
    <property type="protein sequence ID" value="PXY90369.1"/>
    <property type="molecule type" value="Genomic_DNA"/>
</dbReference>
<dbReference type="Gene3D" id="3.40.190.10">
    <property type="entry name" value="Periplasmic binding protein-like II"/>
    <property type="match status" value="2"/>
</dbReference>
<dbReference type="GO" id="GO:0000976">
    <property type="term" value="F:transcription cis-regulatory region binding"/>
    <property type="evidence" value="ECO:0007669"/>
    <property type="project" value="TreeGrafter"/>
</dbReference>
<accession>A0A2V4DTL1</accession>
<proteinExistence type="predicted"/>
<organism evidence="6 7">
    <name type="scientific">Gilliamella apis</name>
    <dbReference type="NCBI Taxonomy" id="1970738"/>
    <lineage>
        <taxon>Bacteria</taxon>
        <taxon>Pseudomonadati</taxon>
        <taxon>Pseudomonadota</taxon>
        <taxon>Gammaproteobacteria</taxon>
        <taxon>Orbales</taxon>
        <taxon>Orbaceae</taxon>
        <taxon>Gilliamella</taxon>
    </lineage>
</organism>
<dbReference type="InterPro" id="IPR006059">
    <property type="entry name" value="SBP"/>
</dbReference>
<dbReference type="SUPFAM" id="SSF53850">
    <property type="entry name" value="Periplasmic binding protein-like II"/>
    <property type="match status" value="1"/>
</dbReference>
<keyword evidence="3" id="KW-0804">Transcription</keyword>
<dbReference type="PANTHER" id="PTHR30146:SF109">
    <property type="entry name" value="HTH-TYPE TRANSCRIPTIONAL REGULATOR GALS"/>
    <property type="match status" value="1"/>
</dbReference>
<gene>
    <name evidence="6" type="ORF">DKK78_08215</name>
</gene>
<dbReference type="PRINTS" id="PR00036">
    <property type="entry name" value="HTHLACI"/>
</dbReference>
<dbReference type="Proteomes" id="UP000247673">
    <property type="component" value="Unassembled WGS sequence"/>
</dbReference>
<dbReference type="Gene3D" id="3.40.50.2300">
    <property type="match status" value="2"/>
</dbReference>
<protein>
    <submittedName>
        <fullName evidence="6">LacI family transcriptional regulator</fullName>
    </submittedName>
</protein>
<evidence type="ECO:0000256" key="2">
    <source>
        <dbReference type="ARBA" id="ARBA00023125"/>
    </source>
</evidence>